<evidence type="ECO:0000313" key="1">
    <source>
        <dbReference type="EMBL" id="KAJ6392409.1"/>
    </source>
</evidence>
<evidence type="ECO:0000313" key="2">
    <source>
        <dbReference type="Proteomes" id="UP001141253"/>
    </source>
</evidence>
<comment type="caution">
    <text evidence="1">The sequence shown here is derived from an EMBL/GenBank/DDBJ whole genome shotgun (WGS) entry which is preliminary data.</text>
</comment>
<gene>
    <name evidence="1" type="ORF">OIU77_026217</name>
</gene>
<protein>
    <submittedName>
        <fullName evidence="1">Uncharacterized protein</fullName>
    </submittedName>
</protein>
<reference evidence="1" key="2">
    <citation type="journal article" date="2023" name="Int. J. Mol. Sci.">
        <title>De Novo Assembly and Annotation of 11 Diverse Shrub Willow (Salix) Genomes Reveals Novel Gene Organization in Sex-Linked Regions.</title>
        <authorList>
            <person name="Hyden B."/>
            <person name="Feng K."/>
            <person name="Yates T.B."/>
            <person name="Jawdy S."/>
            <person name="Cereghino C."/>
            <person name="Smart L.B."/>
            <person name="Muchero W."/>
        </authorList>
    </citation>
    <scope>NUCLEOTIDE SEQUENCE</scope>
    <source>
        <tissue evidence="1">Shoot tip</tissue>
    </source>
</reference>
<proteinExistence type="predicted"/>
<reference evidence="1" key="1">
    <citation type="submission" date="2022-10" db="EMBL/GenBank/DDBJ databases">
        <authorList>
            <person name="Hyden B.L."/>
            <person name="Feng K."/>
            <person name="Yates T."/>
            <person name="Jawdy S."/>
            <person name="Smart L.B."/>
            <person name="Muchero W."/>
        </authorList>
    </citation>
    <scope>NUCLEOTIDE SEQUENCE</scope>
    <source>
        <tissue evidence="1">Shoot tip</tissue>
    </source>
</reference>
<sequence length="113" mass="12592">MLKANLDPPPDCSAGPKGDTLYHWISTFIVPPDRRQDRETGCVVADGGPALWPDGHGSVKGCLAQAWRTSWFSDKWTDDFSSAFGERLQEQTAAPTLSRFLTWHAKKTTCKRL</sequence>
<organism evidence="1 2">
    <name type="scientific">Salix suchowensis</name>
    <dbReference type="NCBI Taxonomy" id="1278906"/>
    <lineage>
        <taxon>Eukaryota</taxon>
        <taxon>Viridiplantae</taxon>
        <taxon>Streptophyta</taxon>
        <taxon>Embryophyta</taxon>
        <taxon>Tracheophyta</taxon>
        <taxon>Spermatophyta</taxon>
        <taxon>Magnoliopsida</taxon>
        <taxon>eudicotyledons</taxon>
        <taxon>Gunneridae</taxon>
        <taxon>Pentapetalae</taxon>
        <taxon>rosids</taxon>
        <taxon>fabids</taxon>
        <taxon>Malpighiales</taxon>
        <taxon>Salicaceae</taxon>
        <taxon>Saliceae</taxon>
        <taxon>Salix</taxon>
    </lineage>
</organism>
<keyword evidence="2" id="KW-1185">Reference proteome</keyword>
<dbReference type="Proteomes" id="UP001141253">
    <property type="component" value="Chromosome 2"/>
</dbReference>
<name>A0ABQ9BZP7_9ROSI</name>
<accession>A0ABQ9BZP7</accession>
<dbReference type="EMBL" id="JAPFFI010000006">
    <property type="protein sequence ID" value="KAJ6392409.1"/>
    <property type="molecule type" value="Genomic_DNA"/>
</dbReference>